<sequence>MEKKNSASVASATASATGSRAVTAAPTRADPETAAAIARDAPGDWPASTMTKRDEKKARSLGLISDKEEDIRLPAPGTSATQPPKTPSGGFADEDGLLFDSDEGYIEPPPKKVKTSSSKQALAMAGAPISPREISASPSLPKEKEKLSTTASSPSAPEGHPIQAAVSIIKDFASRFPLLEAENVQLQQAVQSNSTQLDQAVTMAAIARQEADALKKELNQLKKKLKEEEKEKAEAQIQAKEKEDKLRNSIEALLGAADIPANTVGKLPASSAADAFAFANAGVQLTWELLQRRQKVASL</sequence>
<feature type="region of interest" description="Disordered" evidence="2">
    <location>
        <begin position="1"/>
        <end position="159"/>
    </location>
</feature>
<evidence type="ECO:0000313" key="4">
    <source>
        <dbReference type="Proteomes" id="UP001231189"/>
    </source>
</evidence>
<feature type="coiled-coil region" evidence="1">
    <location>
        <begin position="197"/>
        <end position="252"/>
    </location>
</feature>
<name>A0AAD8WPH6_LOLMU</name>
<reference evidence="3" key="1">
    <citation type="submission" date="2023-07" db="EMBL/GenBank/DDBJ databases">
        <title>A chromosome-level genome assembly of Lolium multiflorum.</title>
        <authorList>
            <person name="Chen Y."/>
            <person name="Copetti D."/>
            <person name="Kolliker R."/>
            <person name="Studer B."/>
        </authorList>
    </citation>
    <scope>NUCLEOTIDE SEQUENCE</scope>
    <source>
        <strain evidence="3">02402/16</strain>
        <tissue evidence="3">Leaf</tissue>
    </source>
</reference>
<organism evidence="3 4">
    <name type="scientific">Lolium multiflorum</name>
    <name type="common">Italian ryegrass</name>
    <name type="synonym">Lolium perenne subsp. multiflorum</name>
    <dbReference type="NCBI Taxonomy" id="4521"/>
    <lineage>
        <taxon>Eukaryota</taxon>
        <taxon>Viridiplantae</taxon>
        <taxon>Streptophyta</taxon>
        <taxon>Embryophyta</taxon>
        <taxon>Tracheophyta</taxon>
        <taxon>Spermatophyta</taxon>
        <taxon>Magnoliopsida</taxon>
        <taxon>Liliopsida</taxon>
        <taxon>Poales</taxon>
        <taxon>Poaceae</taxon>
        <taxon>BOP clade</taxon>
        <taxon>Pooideae</taxon>
        <taxon>Poodae</taxon>
        <taxon>Poeae</taxon>
        <taxon>Poeae Chloroplast Group 2 (Poeae type)</taxon>
        <taxon>Loliodinae</taxon>
        <taxon>Loliinae</taxon>
        <taxon>Lolium</taxon>
    </lineage>
</organism>
<feature type="compositionally biased region" description="Acidic residues" evidence="2">
    <location>
        <begin position="92"/>
        <end position="105"/>
    </location>
</feature>
<dbReference type="AlphaFoldDB" id="A0AAD8WPH6"/>
<evidence type="ECO:0000256" key="2">
    <source>
        <dbReference type="SAM" id="MobiDB-lite"/>
    </source>
</evidence>
<keyword evidence="4" id="KW-1185">Reference proteome</keyword>
<dbReference type="Proteomes" id="UP001231189">
    <property type="component" value="Unassembled WGS sequence"/>
</dbReference>
<feature type="compositionally biased region" description="Low complexity" evidence="2">
    <location>
        <begin position="1"/>
        <end position="25"/>
    </location>
</feature>
<comment type="caution">
    <text evidence="3">The sequence shown here is derived from an EMBL/GenBank/DDBJ whole genome shotgun (WGS) entry which is preliminary data.</text>
</comment>
<proteinExistence type="predicted"/>
<evidence type="ECO:0000256" key="1">
    <source>
        <dbReference type="SAM" id="Coils"/>
    </source>
</evidence>
<dbReference type="EMBL" id="JAUUTY010000003">
    <property type="protein sequence ID" value="KAK1670059.1"/>
    <property type="molecule type" value="Genomic_DNA"/>
</dbReference>
<keyword evidence="1" id="KW-0175">Coiled coil</keyword>
<gene>
    <name evidence="3" type="ORF">QYE76_058218</name>
</gene>
<evidence type="ECO:0000313" key="3">
    <source>
        <dbReference type="EMBL" id="KAK1670059.1"/>
    </source>
</evidence>
<accession>A0AAD8WPH6</accession>
<protein>
    <submittedName>
        <fullName evidence="3">Uncharacterized protein</fullName>
    </submittedName>
</protein>